<proteinExistence type="predicted"/>
<sequence length="253" mass="27231">MLSLEKDGRGGYSDYDITRVTDTPPLPSSLLPIPAISPSPSTHTYIPTLQNSTSPPSAVPSTTPPSDFPTSSPPPNPIPPTDNCPITTPPDHTTLATSPATSSALPPPTPPPRRSSRATRLPTALQGFHIDAALPSRPDQSNSSEVVISPGESCLYTLGTRSHAPASMYSSSGTSSNSLSGKNVSGLEALQKQHEERTRKVEELKSQIDSVRLDLEKKRRDALEDKKEVFKSLSDKYNSLREEYNALSERSSE</sequence>
<accession>A0A5N5JZZ3</accession>
<feature type="compositionally biased region" description="Basic and acidic residues" evidence="1">
    <location>
        <begin position="191"/>
        <end position="218"/>
    </location>
</feature>
<dbReference type="EMBL" id="VDCV01000016">
    <property type="protein sequence ID" value="KAB5520437.1"/>
    <property type="molecule type" value="Genomic_DNA"/>
</dbReference>
<organism evidence="2 3">
    <name type="scientific">Salix brachista</name>
    <dbReference type="NCBI Taxonomy" id="2182728"/>
    <lineage>
        <taxon>Eukaryota</taxon>
        <taxon>Viridiplantae</taxon>
        <taxon>Streptophyta</taxon>
        <taxon>Embryophyta</taxon>
        <taxon>Tracheophyta</taxon>
        <taxon>Spermatophyta</taxon>
        <taxon>Magnoliopsida</taxon>
        <taxon>eudicotyledons</taxon>
        <taxon>Gunneridae</taxon>
        <taxon>Pentapetalae</taxon>
        <taxon>rosids</taxon>
        <taxon>fabids</taxon>
        <taxon>Malpighiales</taxon>
        <taxon>Salicaceae</taxon>
        <taxon>Saliceae</taxon>
        <taxon>Salix</taxon>
    </lineage>
</organism>
<feature type="compositionally biased region" description="Low complexity" evidence="1">
    <location>
        <begin position="83"/>
        <end position="104"/>
    </location>
</feature>
<feature type="compositionally biased region" description="Low complexity" evidence="1">
    <location>
        <begin position="28"/>
        <end position="41"/>
    </location>
</feature>
<feature type="compositionally biased region" description="Low complexity" evidence="1">
    <location>
        <begin position="167"/>
        <end position="180"/>
    </location>
</feature>
<feature type="region of interest" description="Disordered" evidence="1">
    <location>
        <begin position="164"/>
        <end position="218"/>
    </location>
</feature>
<evidence type="ECO:0000313" key="2">
    <source>
        <dbReference type="EMBL" id="KAB5520437.1"/>
    </source>
</evidence>
<feature type="region of interest" description="Disordered" evidence="1">
    <location>
        <begin position="1"/>
        <end position="147"/>
    </location>
</feature>
<name>A0A5N5JZZ3_9ROSI</name>
<dbReference type="AlphaFoldDB" id="A0A5N5JZZ3"/>
<dbReference type="Proteomes" id="UP000326939">
    <property type="component" value="Chromosome 16"/>
</dbReference>
<gene>
    <name evidence="2" type="ORF">DKX38_024756</name>
</gene>
<evidence type="ECO:0000256" key="1">
    <source>
        <dbReference type="SAM" id="MobiDB-lite"/>
    </source>
</evidence>
<reference evidence="3" key="1">
    <citation type="journal article" date="2019" name="Gigascience">
        <title>De novo genome assembly of the endangered Acer yangbiense, a plant species with extremely small populations endemic to Yunnan Province, China.</title>
        <authorList>
            <person name="Yang J."/>
            <person name="Wariss H.M."/>
            <person name="Tao L."/>
            <person name="Zhang R."/>
            <person name="Yun Q."/>
            <person name="Hollingsworth P."/>
            <person name="Dao Z."/>
            <person name="Luo G."/>
            <person name="Guo H."/>
            <person name="Ma Y."/>
            <person name="Sun W."/>
        </authorList>
    </citation>
    <scope>NUCLEOTIDE SEQUENCE [LARGE SCALE GENOMIC DNA]</scope>
    <source>
        <strain evidence="3">cv. br00</strain>
    </source>
</reference>
<comment type="caution">
    <text evidence="2">The sequence shown here is derived from an EMBL/GenBank/DDBJ whole genome shotgun (WGS) entry which is preliminary data.</text>
</comment>
<keyword evidence="3" id="KW-1185">Reference proteome</keyword>
<protein>
    <submittedName>
        <fullName evidence="2">Uncharacterized protein</fullName>
    </submittedName>
</protein>
<feature type="compositionally biased region" description="Pro residues" evidence="1">
    <location>
        <begin position="62"/>
        <end position="82"/>
    </location>
</feature>
<feature type="compositionally biased region" description="Polar residues" evidence="1">
    <location>
        <begin position="42"/>
        <end position="51"/>
    </location>
</feature>
<feature type="compositionally biased region" description="Low complexity" evidence="1">
    <location>
        <begin position="52"/>
        <end position="61"/>
    </location>
</feature>
<evidence type="ECO:0000313" key="3">
    <source>
        <dbReference type="Proteomes" id="UP000326939"/>
    </source>
</evidence>